<dbReference type="AlphaFoldDB" id="A0A9W6V387"/>
<dbReference type="Proteomes" id="UP001165041">
    <property type="component" value="Unassembled WGS sequence"/>
</dbReference>
<dbReference type="SUPFAM" id="SSF55961">
    <property type="entry name" value="Bet v1-like"/>
    <property type="match status" value="1"/>
</dbReference>
<reference evidence="1" key="1">
    <citation type="submission" date="2023-02" db="EMBL/GenBank/DDBJ databases">
        <title>Kitasatospora phosalacinea NBRC 14627.</title>
        <authorList>
            <person name="Ichikawa N."/>
            <person name="Sato H."/>
            <person name="Tonouchi N."/>
        </authorList>
    </citation>
    <scope>NUCLEOTIDE SEQUENCE</scope>
    <source>
        <strain evidence="1">NBRC 14627</strain>
    </source>
</reference>
<dbReference type="Gene3D" id="3.30.530.20">
    <property type="match status" value="2"/>
</dbReference>
<protein>
    <submittedName>
        <fullName evidence="1">Cyclase</fullName>
    </submittedName>
</protein>
<comment type="caution">
    <text evidence="1">The sequence shown here is derived from an EMBL/GenBank/DDBJ whole genome shotgun (WGS) entry which is preliminary data.</text>
</comment>
<gene>
    <name evidence="1" type="ORF">Kpho02_63570</name>
</gene>
<dbReference type="InterPro" id="IPR047137">
    <property type="entry name" value="ORF3"/>
</dbReference>
<dbReference type="EMBL" id="BSSA01000031">
    <property type="protein sequence ID" value="GLW74059.1"/>
    <property type="molecule type" value="Genomic_DNA"/>
</dbReference>
<dbReference type="InterPro" id="IPR023393">
    <property type="entry name" value="START-like_dom_sf"/>
</dbReference>
<evidence type="ECO:0000313" key="2">
    <source>
        <dbReference type="Proteomes" id="UP001165041"/>
    </source>
</evidence>
<organism evidence="1 2">
    <name type="scientific">Kitasatospora phosalacinea</name>
    <dbReference type="NCBI Taxonomy" id="2065"/>
    <lineage>
        <taxon>Bacteria</taxon>
        <taxon>Bacillati</taxon>
        <taxon>Actinomycetota</taxon>
        <taxon>Actinomycetes</taxon>
        <taxon>Kitasatosporales</taxon>
        <taxon>Streptomycetaceae</taxon>
        <taxon>Kitasatospora</taxon>
    </lineage>
</organism>
<dbReference type="RefSeq" id="WP_285739676.1">
    <property type="nucleotide sequence ID" value="NZ_BSSA01000031.1"/>
</dbReference>
<dbReference type="PANTHER" id="PTHR33824">
    <property type="entry name" value="POLYKETIDE CYCLASE/DEHYDRASE AND LIPID TRANSPORT SUPERFAMILY PROTEIN"/>
    <property type="match status" value="1"/>
</dbReference>
<name>A0A9W6V387_9ACTN</name>
<accession>A0A9W6V387</accession>
<sequence>MGRIEESIEIDAPIGTVYREWTDTESLPACMRGGAGRGATATEVLPPDRIAWSGGPELPGHSGVVTFHRVTDHSTRLMLQLDTEPHGLWGHLVEGLGFTDRKVIDDLAAFKARVEEHQQHHQAA</sequence>
<evidence type="ECO:0000313" key="1">
    <source>
        <dbReference type="EMBL" id="GLW74059.1"/>
    </source>
</evidence>
<dbReference type="PANTHER" id="PTHR33824:SF7">
    <property type="entry name" value="POLYKETIDE CYCLASE_DEHYDRASE AND LIPID TRANSPORT SUPERFAMILY PROTEIN"/>
    <property type="match status" value="1"/>
</dbReference>
<proteinExistence type="predicted"/>